<dbReference type="OrthoDB" id="411211at2759"/>
<keyword evidence="7" id="KW-1133">Transmembrane helix</keyword>
<accession>D8SXF3</accession>
<evidence type="ECO:0000256" key="3">
    <source>
        <dbReference type="ARBA" id="ARBA00022729"/>
    </source>
</evidence>
<organism evidence="10">
    <name type="scientific">Selaginella moellendorffii</name>
    <name type="common">Spikemoss</name>
    <dbReference type="NCBI Taxonomy" id="88036"/>
    <lineage>
        <taxon>Eukaryota</taxon>
        <taxon>Viridiplantae</taxon>
        <taxon>Streptophyta</taxon>
        <taxon>Embryophyta</taxon>
        <taxon>Tracheophyta</taxon>
        <taxon>Lycopodiopsida</taxon>
        <taxon>Selaginellales</taxon>
        <taxon>Selaginellaceae</taxon>
        <taxon>Selaginella</taxon>
    </lineage>
</organism>
<evidence type="ECO:0000313" key="9">
    <source>
        <dbReference type="EMBL" id="EFJ10876.1"/>
    </source>
</evidence>
<keyword evidence="4 5" id="KW-0378">Hydrolase</keyword>
<dbReference type="KEGG" id="smo:SELMODRAFT_271959"/>
<dbReference type="PIRSF" id="PIRSF000898">
    <property type="entry name" value="Acid_Ptase_5"/>
    <property type="match status" value="1"/>
</dbReference>
<dbReference type="HOGENOM" id="CLU_043332_3_0_1"/>
<evidence type="ECO:0000256" key="5">
    <source>
        <dbReference type="PIRNR" id="PIRNR000898"/>
    </source>
</evidence>
<dbReference type="AlphaFoldDB" id="D8SXF3"/>
<dbReference type="Proteomes" id="UP000001514">
    <property type="component" value="Unassembled WGS sequence"/>
</dbReference>
<feature type="binding site" evidence="6">
    <location>
        <position position="298"/>
    </location>
    <ligand>
        <name>Fe cation</name>
        <dbReference type="ChEBI" id="CHEBI:24875"/>
        <label>1</label>
    </ligand>
</feature>
<name>D8SXF3_SELML</name>
<dbReference type="CDD" id="cd07378">
    <property type="entry name" value="MPP_ACP5"/>
    <property type="match status" value="1"/>
</dbReference>
<dbReference type="InterPro" id="IPR051558">
    <property type="entry name" value="Metallophosphoesterase_PAP"/>
</dbReference>
<evidence type="ECO:0000256" key="7">
    <source>
        <dbReference type="SAM" id="Phobius"/>
    </source>
</evidence>
<dbReference type="PANTHER" id="PTHR10161">
    <property type="entry name" value="TARTRATE-RESISTANT ACID PHOSPHATASE TYPE 5"/>
    <property type="match status" value="1"/>
</dbReference>
<evidence type="ECO:0000313" key="10">
    <source>
        <dbReference type="Proteomes" id="UP000001514"/>
    </source>
</evidence>
<keyword evidence="7" id="KW-0472">Membrane</keyword>
<feature type="domain" description="Calcineurin-like phosphoesterase" evidence="8">
    <location>
        <begin position="76"/>
        <end position="299"/>
    </location>
</feature>
<feature type="binding site" evidence="6">
    <location>
        <position position="117"/>
    </location>
    <ligand>
        <name>Fe cation</name>
        <dbReference type="ChEBI" id="CHEBI:24875"/>
        <label>1</label>
    </ligand>
</feature>
<comment type="catalytic activity">
    <reaction evidence="1 5">
        <text>a phosphate monoester + H2O = an alcohol + phosphate</text>
        <dbReference type="Rhea" id="RHEA:15017"/>
        <dbReference type="ChEBI" id="CHEBI:15377"/>
        <dbReference type="ChEBI" id="CHEBI:30879"/>
        <dbReference type="ChEBI" id="CHEBI:43474"/>
        <dbReference type="ChEBI" id="CHEBI:67140"/>
        <dbReference type="EC" id="3.1.3.2"/>
    </reaction>
</comment>
<evidence type="ECO:0000256" key="1">
    <source>
        <dbReference type="ARBA" id="ARBA00000032"/>
    </source>
</evidence>
<feature type="binding site" evidence="6">
    <location>
        <position position="114"/>
    </location>
    <ligand>
        <name>Fe cation</name>
        <dbReference type="ChEBI" id="CHEBI:24875"/>
        <label>2</label>
    </ligand>
</feature>
<dbReference type="PANTHER" id="PTHR10161:SF14">
    <property type="entry name" value="TARTRATE-RESISTANT ACID PHOSPHATASE TYPE 5"/>
    <property type="match status" value="1"/>
</dbReference>
<keyword evidence="6" id="KW-0479">Metal-binding</keyword>
<dbReference type="GO" id="GO:0008199">
    <property type="term" value="F:ferric iron binding"/>
    <property type="evidence" value="ECO:0000318"/>
    <property type="project" value="GO_Central"/>
</dbReference>
<comment type="cofactor">
    <cofactor evidence="6">
        <name>Fe cation</name>
        <dbReference type="ChEBI" id="CHEBI:24875"/>
    </cofactor>
    <text evidence="6">Binds 2 iron ions per subunit.</text>
</comment>
<feature type="binding site" evidence="6">
    <location>
        <position position="296"/>
    </location>
    <ligand>
        <name>Fe cation</name>
        <dbReference type="ChEBI" id="CHEBI:24875"/>
        <label>2</label>
    </ligand>
</feature>
<proteinExistence type="inferred from homology"/>
<dbReference type="Gene3D" id="3.60.21.10">
    <property type="match status" value="1"/>
</dbReference>
<dbReference type="InterPro" id="IPR004843">
    <property type="entry name" value="Calcineurin-like_PHP"/>
</dbReference>
<reference evidence="9 10" key="1">
    <citation type="journal article" date="2011" name="Science">
        <title>The Selaginella genome identifies genetic changes associated with the evolution of vascular plants.</title>
        <authorList>
            <person name="Banks J.A."/>
            <person name="Nishiyama T."/>
            <person name="Hasebe M."/>
            <person name="Bowman J.L."/>
            <person name="Gribskov M."/>
            <person name="dePamphilis C."/>
            <person name="Albert V.A."/>
            <person name="Aono N."/>
            <person name="Aoyama T."/>
            <person name="Ambrose B.A."/>
            <person name="Ashton N.W."/>
            <person name="Axtell M.J."/>
            <person name="Barker E."/>
            <person name="Barker M.S."/>
            <person name="Bennetzen J.L."/>
            <person name="Bonawitz N.D."/>
            <person name="Chapple C."/>
            <person name="Cheng C."/>
            <person name="Correa L.G."/>
            <person name="Dacre M."/>
            <person name="DeBarry J."/>
            <person name="Dreyer I."/>
            <person name="Elias M."/>
            <person name="Engstrom E.M."/>
            <person name="Estelle M."/>
            <person name="Feng L."/>
            <person name="Finet C."/>
            <person name="Floyd S.K."/>
            <person name="Frommer W.B."/>
            <person name="Fujita T."/>
            <person name="Gramzow L."/>
            <person name="Gutensohn M."/>
            <person name="Harholt J."/>
            <person name="Hattori M."/>
            <person name="Heyl A."/>
            <person name="Hirai T."/>
            <person name="Hiwatashi Y."/>
            <person name="Ishikawa M."/>
            <person name="Iwata M."/>
            <person name="Karol K.G."/>
            <person name="Koehler B."/>
            <person name="Kolukisaoglu U."/>
            <person name="Kubo M."/>
            <person name="Kurata T."/>
            <person name="Lalonde S."/>
            <person name="Li K."/>
            <person name="Li Y."/>
            <person name="Litt A."/>
            <person name="Lyons E."/>
            <person name="Manning G."/>
            <person name="Maruyama T."/>
            <person name="Michael T.P."/>
            <person name="Mikami K."/>
            <person name="Miyazaki S."/>
            <person name="Morinaga S."/>
            <person name="Murata T."/>
            <person name="Mueller-Roeber B."/>
            <person name="Nelson D.R."/>
            <person name="Obara M."/>
            <person name="Oguri Y."/>
            <person name="Olmstead R.G."/>
            <person name="Onodera N."/>
            <person name="Petersen B.L."/>
            <person name="Pils B."/>
            <person name="Prigge M."/>
            <person name="Rensing S.A."/>
            <person name="Riano-Pachon D.M."/>
            <person name="Roberts A.W."/>
            <person name="Sato Y."/>
            <person name="Scheller H.V."/>
            <person name="Schulz B."/>
            <person name="Schulz C."/>
            <person name="Shakirov E.V."/>
            <person name="Shibagaki N."/>
            <person name="Shinohara N."/>
            <person name="Shippen D.E."/>
            <person name="Soerensen I."/>
            <person name="Sotooka R."/>
            <person name="Sugimoto N."/>
            <person name="Sugita M."/>
            <person name="Sumikawa N."/>
            <person name="Tanurdzic M."/>
            <person name="Theissen G."/>
            <person name="Ulvskov P."/>
            <person name="Wakazuki S."/>
            <person name="Weng J.K."/>
            <person name="Willats W.W."/>
            <person name="Wipf D."/>
            <person name="Wolf P.G."/>
            <person name="Yang L."/>
            <person name="Zimmer A.D."/>
            <person name="Zhu Q."/>
            <person name="Mitros T."/>
            <person name="Hellsten U."/>
            <person name="Loque D."/>
            <person name="Otillar R."/>
            <person name="Salamov A."/>
            <person name="Schmutz J."/>
            <person name="Shapiro H."/>
            <person name="Lindquist E."/>
            <person name="Lucas S."/>
            <person name="Rokhsar D."/>
            <person name="Grigoriev I.V."/>
        </authorList>
    </citation>
    <scope>NUCLEOTIDE SEQUENCE [LARGE SCALE GENOMIC DNA]</scope>
</reference>
<dbReference type="OMA" id="KNKMIVT"/>
<evidence type="ECO:0000256" key="6">
    <source>
        <dbReference type="PIRSR" id="PIRSR000898-1"/>
    </source>
</evidence>
<dbReference type="GO" id="GO:0008198">
    <property type="term" value="F:ferrous iron binding"/>
    <property type="evidence" value="ECO:0000318"/>
    <property type="project" value="GO_Central"/>
</dbReference>
<dbReference type="Gramene" id="EFJ10876">
    <property type="protein sequence ID" value="EFJ10876"/>
    <property type="gene ID" value="SELMODRAFT_271959"/>
</dbReference>
<sequence length="372" mass="41888">MDRDEEVALLGRTASSKLKSRVKLAATGCALGIFAVLATVWFLALGGFFQFDAARWVEITEDPIVSPVDRRAPVNFLALGDWGRHGLYNQSLVASQMGKIGDALEINFVVSVGDNFYKNGLTGVDDIAFDESFSRIYTAPALQKPWHAVLGNHDYHGDVFSQLDPRLGLRDWRWHCVRDAQLIFDMSPSLFRGDVDSRVSTVELFFIDTVPFIDQYWAPNQKHDFDWRDILPRHRHLQQKLENLTSALNASTASWKIVVGHHTIRSYGAHGDSVELVRQLLPILEGNNVDVYVNGHDHCLEHVKRDDSPIHFITSGGGSKAWKGISPPQNSNGLQFYYDGQGFVSFSVAKSWLQIVYYNIYGEAVHKVRLTK</sequence>
<evidence type="ECO:0000256" key="2">
    <source>
        <dbReference type="ARBA" id="ARBA00008723"/>
    </source>
</evidence>
<dbReference type="InParanoid" id="D8SXF3"/>
<keyword evidence="3" id="KW-0732">Signal</keyword>
<keyword evidence="7" id="KW-0812">Transmembrane</keyword>
<dbReference type="GO" id="GO:0003993">
    <property type="term" value="F:acid phosphatase activity"/>
    <property type="evidence" value="ECO:0000318"/>
    <property type="project" value="GO_Central"/>
</dbReference>
<protein>
    <recommendedName>
        <fullName evidence="5">Purple acid phosphatase</fullName>
        <ecNumber evidence="5">3.1.3.2</ecNumber>
    </recommendedName>
</protein>
<feature type="binding site" evidence="6">
    <location>
        <position position="152"/>
    </location>
    <ligand>
        <name>Fe cation</name>
        <dbReference type="ChEBI" id="CHEBI:24875"/>
        <label>2</label>
    </ligand>
</feature>
<gene>
    <name evidence="9" type="ORF">SELMODRAFT_271959</name>
</gene>
<dbReference type="Pfam" id="PF00149">
    <property type="entry name" value="Metallophos"/>
    <property type="match status" value="1"/>
</dbReference>
<evidence type="ECO:0000259" key="8">
    <source>
        <dbReference type="Pfam" id="PF00149"/>
    </source>
</evidence>
<dbReference type="InterPro" id="IPR029052">
    <property type="entry name" value="Metallo-depent_PP-like"/>
</dbReference>
<keyword evidence="10" id="KW-1185">Reference proteome</keyword>
<evidence type="ECO:0000256" key="4">
    <source>
        <dbReference type="ARBA" id="ARBA00022801"/>
    </source>
</evidence>
<dbReference type="FunCoup" id="D8SXF3">
    <property type="interactions" value="542"/>
</dbReference>
<dbReference type="EMBL" id="GL377651">
    <property type="protein sequence ID" value="EFJ10876.1"/>
    <property type="molecule type" value="Genomic_DNA"/>
</dbReference>
<dbReference type="eggNOG" id="KOG2679">
    <property type="taxonomic scope" value="Eukaryota"/>
</dbReference>
<feature type="transmembrane region" description="Helical" evidence="7">
    <location>
        <begin position="24"/>
        <end position="49"/>
    </location>
</feature>
<feature type="binding site" evidence="6">
    <location>
        <position position="81"/>
    </location>
    <ligand>
        <name>Fe cation</name>
        <dbReference type="ChEBI" id="CHEBI:24875"/>
        <label>1</label>
    </ligand>
</feature>
<comment type="similarity">
    <text evidence="2">Belongs to the metallophosphoesterase superfamily. Purple acid phosphatase family.</text>
</comment>
<dbReference type="EC" id="3.1.3.2" evidence="5"/>
<feature type="binding site" evidence="6">
    <location>
        <position position="261"/>
    </location>
    <ligand>
        <name>Fe cation</name>
        <dbReference type="ChEBI" id="CHEBI:24875"/>
        <label>2</label>
    </ligand>
</feature>
<dbReference type="InterPro" id="IPR024927">
    <property type="entry name" value="Acid_PPase"/>
</dbReference>
<dbReference type="STRING" id="88036.D8SXF3"/>
<dbReference type="SUPFAM" id="SSF56300">
    <property type="entry name" value="Metallo-dependent phosphatases"/>
    <property type="match status" value="1"/>
</dbReference>
<keyword evidence="5 6" id="KW-0408">Iron</keyword>
<feature type="binding site" evidence="6">
    <location>
        <position position="114"/>
    </location>
    <ligand>
        <name>Fe cation</name>
        <dbReference type="ChEBI" id="CHEBI:24875"/>
        <label>1</label>
    </ligand>
</feature>